<protein>
    <submittedName>
        <fullName evidence="5">NAD(P)-dependent dehydrogenase (Short-subunit alcohol dehydrogenase family)</fullName>
    </submittedName>
    <submittedName>
        <fullName evidence="6">SDR family NAD(P)-dependent oxidoreductase</fullName>
    </submittedName>
</protein>
<accession>A0A7Y4P037</accession>
<dbReference type="RefSeq" id="WP_171675236.1">
    <property type="nucleotide sequence ID" value="NZ_BAAAGT010000004.1"/>
</dbReference>
<comment type="caution">
    <text evidence="6">The sequence shown here is derived from an EMBL/GenBank/DDBJ whole genome shotgun (WGS) entry which is preliminary data.</text>
</comment>
<dbReference type="PANTHER" id="PTHR24320:SF148">
    <property type="entry name" value="NAD(P)-BINDING ROSSMANN-FOLD SUPERFAMILY PROTEIN"/>
    <property type="match status" value="1"/>
</dbReference>
<evidence type="ECO:0000256" key="1">
    <source>
        <dbReference type="ARBA" id="ARBA00006484"/>
    </source>
</evidence>
<comment type="similarity">
    <text evidence="1 3">Belongs to the short-chain dehydrogenases/reductases (SDR) family.</text>
</comment>
<gene>
    <name evidence="5" type="ORF">HNR71_002245</name>
    <name evidence="6" type="ORF">HPO96_21050</name>
</gene>
<dbReference type="GO" id="GO:0016491">
    <property type="term" value="F:oxidoreductase activity"/>
    <property type="evidence" value="ECO:0007669"/>
    <property type="project" value="UniProtKB-KW"/>
</dbReference>
<evidence type="ECO:0000256" key="2">
    <source>
        <dbReference type="ARBA" id="ARBA00023002"/>
    </source>
</evidence>
<evidence type="ECO:0000313" key="5">
    <source>
        <dbReference type="EMBL" id="MBB6566608.1"/>
    </source>
</evidence>
<keyword evidence="2" id="KW-0560">Oxidoreductase</keyword>
<dbReference type="AlphaFoldDB" id="A0A7Y4P037"/>
<evidence type="ECO:0000256" key="3">
    <source>
        <dbReference type="RuleBase" id="RU000363"/>
    </source>
</evidence>
<name>A0A7Y4P037_9ACTN</name>
<dbReference type="InterPro" id="IPR002347">
    <property type="entry name" value="SDR_fam"/>
</dbReference>
<dbReference type="Pfam" id="PF00106">
    <property type="entry name" value="adh_short"/>
    <property type="match status" value="1"/>
</dbReference>
<dbReference type="SUPFAM" id="SSF51735">
    <property type="entry name" value="NAD(P)-binding Rossmann-fold domains"/>
    <property type="match status" value="1"/>
</dbReference>
<keyword evidence="7" id="KW-1185">Reference proteome</keyword>
<feature type="region of interest" description="Disordered" evidence="4">
    <location>
        <begin position="238"/>
        <end position="274"/>
    </location>
</feature>
<dbReference type="InterPro" id="IPR036291">
    <property type="entry name" value="NAD(P)-bd_dom_sf"/>
</dbReference>
<evidence type="ECO:0000313" key="8">
    <source>
        <dbReference type="Proteomes" id="UP000553957"/>
    </source>
</evidence>
<dbReference type="Gene3D" id="3.40.50.720">
    <property type="entry name" value="NAD(P)-binding Rossmann-like Domain"/>
    <property type="match status" value="1"/>
</dbReference>
<dbReference type="Proteomes" id="UP000534306">
    <property type="component" value="Unassembled WGS sequence"/>
</dbReference>
<evidence type="ECO:0000313" key="6">
    <source>
        <dbReference type="EMBL" id="NOL42737.1"/>
    </source>
</evidence>
<sequence length="299" mass="31399">MENVELTGQVAVVTGGNSGLGLATVRGLAERGARVVVAVRNVPAGLEAVRGIGGTVEVRELDLASMASVRAFTAELIDDHPKLDLLVNNAGVMLLGPRRTSADGFELQFATNALGQFALTGLLLGSFRSGRVVNVSSATHRGAHLDFADLMFERGYRANVSYARSKLAATVFGVELDRRLRAAGSPMISVLAHPGMTRTKLTPRALEQHGRAGRLVSRVALLAGQPVERGVLPQLHAATDPSVRGGDFYGPSGPGELRGPVGRARLAPQASDPSVGQRLWAAAEELTGVRYLSVRGASQ</sequence>
<dbReference type="Proteomes" id="UP000553957">
    <property type="component" value="Unassembled WGS sequence"/>
</dbReference>
<evidence type="ECO:0000256" key="4">
    <source>
        <dbReference type="SAM" id="MobiDB-lite"/>
    </source>
</evidence>
<evidence type="ECO:0000313" key="7">
    <source>
        <dbReference type="Proteomes" id="UP000534306"/>
    </source>
</evidence>
<dbReference type="NCBIfam" id="NF004846">
    <property type="entry name" value="PRK06197.1"/>
    <property type="match status" value="1"/>
</dbReference>
<dbReference type="PRINTS" id="PR00080">
    <property type="entry name" value="SDRFAMILY"/>
</dbReference>
<proteinExistence type="inferred from homology"/>
<dbReference type="EMBL" id="JACHKF010000001">
    <property type="protein sequence ID" value="MBB6566608.1"/>
    <property type="molecule type" value="Genomic_DNA"/>
</dbReference>
<reference evidence="5 8" key="2">
    <citation type="submission" date="2020-08" db="EMBL/GenBank/DDBJ databases">
        <title>Sequencing the genomes of 1000 actinobacteria strains.</title>
        <authorList>
            <person name="Klenk H.-P."/>
        </authorList>
    </citation>
    <scope>NUCLEOTIDE SEQUENCE [LARGE SCALE GENOMIC DNA]</scope>
    <source>
        <strain evidence="5 8">DSM 15626</strain>
    </source>
</reference>
<dbReference type="PANTHER" id="PTHR24320">
    <property type="entry name" value="RETINOL DEHYDROGENASE"/>
    <property type="match status" value="1"/>
</dbReference>
<dbReference type="EMBL" id="JABJRC010000005">
    <property type="protein sequence ID" value="NOL42737.1"/>
    <property type="molecule type" value="Genomic_DNA"/>
</dbReference>
<dbReference type="PRINTS" id="PR00081">
    <property type="entry name" value="GDHRDH"/>
</dbReference>
<organism evidence="6 7">
    <name type="scientific">Kribbella sandramycini</name>
    <dbReference type="NCBI Taxonomy" id="60450"/>
    <lineage>
        <taxon>Bacteria</taxon>
        <taxon>Bacillati</taxon>
        <taxon>Actinomycetota</taxon>
        <taxon>Actinomycetes</taxon>
        <taxon>Propionibacteriales</taxon>
        <taxon>Kribbellaceae</taxon>
        <taxon>Kribbella</taxon>
    </lineage>
</organism>
<reference evidence="6 7" key="1">
    <citation type="submission" date="2020-05" db="EMBL/GenBank/DDBJ databases">
        <title>Genome sequence of Kribbella sandramycini ATCC 39419.</title>
        <authorList>
            <person name="Maclea K.S."/>
            <person name="Fair J.L."/>
        </authorList>
    </citation>
    <scope>NUCLEOTIDE SEQUENCE [LARGE SCALE GENOMIC DNA]</scope>
    <source>
        <strain evidence="6 7">ATCC 39419</strain>
    </source>
</reference>